<evidence type="ECO:0000313" key="3">
    <source>
        <dbReference type="Proteomes" id="UP000245783"/>
    </source>
</evidence>
<reference evidence="2 3" key="1">
    <citation type="journal article" date="2018" name="Mol. Biol. Evol.">
        <title>Broad Genomic Sampling Reveals a Smut Pathogenic Ancestry of the Fungal Clade Ustilaginomycotina.</title>
        <authorList>
            <person name="Kijpornyongpan T."/>
            <person name="Mondo S.J."/>
            <person name="Barry K."/>
            <person name="Sandor L."/>
            <person name="Lee J."/>
            <person name="Lipzen A."/>
            <person name="Pangilinan J."/>
            <person name="LaButti K."/>
            <person name="Hainaut M."/>
            <person name="Henrissat B."/>
            <person name="Grigoriev I.V."/>
            <person name="Spatafora J.W."/>
            <person name="Aime M.C."/>
        </authorList>
    </citation>
    <scope>NUCLEOTIDE SEQUENCE [LARGE SCALE GENOMIC DNA]</scope>
    <source>
        <strain evidence="2 3">MCA 4658</strain>
    </source>
</reference>
<gene>
    <name evidence="2" type="ORF">IE81DRAFT_328292</name>
</gene>
<keyword evidence="3" id="KW-1185">Reference proteome</keyword>
<dbReference type="EMBL" id="KZ819357">
    <property type="protein sequence ID" value="PWN44997.1"/>
    <property type="molecule type" value="Genomic_DNA"/>
</dbReference>
<evidence type="ECO:0000313" key="2">
    <source>
        <dbReference type="EMBL" id="PWN44997.1"/>
    </source>
</evidence>
<accession>A0A316W545</accession>
<organism evidence="2 3">
    <name type="scientific">Ceraceosorus guamensis</name>
    <dbReference type="NCBI Taxonomy" id="1522189"/>
    <lineage>
        <taxon>Eukaryota</taxon>
        <taxon>Fungi</taxon>
        <taxon>Dikarya</taxon>
        <taxon>Basidiomycota</taxon>
        <taxon>Ustilaginomycotina</taxon>
        <taxon>Exobasidiomycetes</taxon>
        <taxon>Ceraceosorales</taxon>
        <taxon>Ceraceosoraceae</taxon>
        <taxon>Ceraceosorus</taxon>
    </lineage>
</organism>
<dbReference type="RefSeq" id="XP_025372157.1">
    <property type="nucleotide sequence ID" value="XM_025515099.1"/>
</dbReference>
<sequence length="224" mass="24904">MSSDDPLIFRIDHVNTAAWVGNHRFTSAAEHSVGVYLRVAGDRQAITILEHDRLGHTSDLPEDWPTSSPYWLWGYPVHECYGCTNTDYACFISPGAVSCSRCLKTHQACNANNFAIWHWDGGVVQAAWDALVGYVALYNARVARMAWPPPTCGYALLNSMEGIRRPPTITHQTFAEILRQVKPRLSSTERMLQTGIPSLSLSSATDEQASNPRGGQRITWDDQA</sequence>
<dbReference type="AlphaFoldDB" id="A0A316W545"/>
<feature type="region of interest" description="Disordered" evidence="1">
    <location>
        <begin position="201"/>
        <end position="224"/>
    </location>
</feature>
<dbReference type="InParanoid" id="A0A316W545"/>
<dbReference type="Proteomes" id="UP000245783">
    <property type="component" value="Unassembled WGS sequence"/>
</dbReference>
<name>A0A316W545_9BASI</name>
<protein>
    <submittedName>
        <fullName evidence="2">Uncharacterized protein</fullName>
    </submittedName>
</protein>
<dbReference type="GeneID" id="37036969"/>
<feature type="compositionally biased region" description="Polar residues" evidence="1">
    <location>
        <begin position="201"/>
        <end position="213"/>
    </location>
</feature>
<evidence type="ECO:0000256" key="1">
    <source>
        <dbReference type="SAM" id="MobiDB-lite"/>
    </source>
</evidence>
<proteinExistence type="predicted"/>